<evidence type="ECO:0000313" key="2">
    <source>
        <dbReference type="Proteomes" id="UP000264002"/>
    </source>
</evidence>
<dbReference type="PANTHER" id="PTHR35868">
    <property type="entry name" value="DUF2804 DOMAIN-CONTAINING PROTEIN-RELATED"/>
    <property type="match status" value="1"/>
</dbReference>
<dbReference type="InterPro" id="IPR021243">
    <property type="entry name" value="DUF2804"/>
</dbReference>
<gene>
    <name evidence="1" type="ORF">DYP60_07610</name>
</gene>
<evidence type="ECO:0000313" key="1">
    <source>
        <dbReference type="EMBL" id="RFU94715.1"/>
    </source>
</evidence>
<reference evidence="2" key="1">
    <citation type="submission" date="2018-08" db="EMBL/GenBank/DDBJ databases">
        <authorList>
            <person name="Grouzdev D.S."/>
            <person name="Krutkina M.S."/>
        </authorList>
    </citation>
    <scope>NUCLEOTIDE SEQUENCE [LARGE SCALE GENOMIC DNA]</scope>
    <source>
        <strain evidence="2">4-11</strain>
    </source>
</reference>
<protein>
    <submittedName>
        <fullName evidence="1">DUF2804 domain-containing protein</fullName>
    </submittedName>
</protein>
<sequence length="346" mass="39615">MEHEVTQKQDLLDKKGHIKEEGWARHPLWLYNRSHVKGGRLRVKEWDYYAIINTEKHYAVTATISDLGYAALFAISYIDFERKAVSQTDALSVFPLGKIGLSASSGEDNQVAWSNEKLRLAFIKKGTQRHLMVACPSLVLPDGSVGLDYDIVLTQEPERESLNIATSWKEQRKAFYLNEKINCLPAKGKIRRGMENEELLMGESWGVLDWGRGRWTYQNTWYWASVSALVENVPFGLNLGYGFSDRTPASENAIFYNGRIHKLGTVEFVFSREDLRKAWRIKDEQGRLNLVFTPVVDRSSNTNFMVIKSVQHQLFGYFSGTCLLDDGSELAIKELPGFAEQVYNRW</sequence>
<dbReference type="RefSeq" id="WP_117330407.1">
    <property type="nucleotide sequence ID" value="NZ_QUWK01000007.1"/>
</dbReference>
<dbReference type="Pfam" id="PF10974">
    <property type="entry name" value="DUF2804"/>
    <property type="match status" value="1"/>
</dbReference>
<dbReference type="Proteomes" id="UP000264002">
    <property type="component" value="Unassembled WGS sequence"/>
</dbReference>
<comment type="caution">
    <text evidence="1">The sequence shown here is derived from an EMBL/GenBank/DDBJ whole genome shotgun (WGS) entry which is preliminary data.</text>
</comment>
<reference evidence="1 2" key="2">
    <citation type="submission" date="2018-09" db="EMBL/GenBank/DDBJ databases">
        <title>Genome of Sphaerochaeta halotolerans strain 4-11.</title>
        <authorList>
            <person name="Nazina T.N."/>
            <person name="Sokolova D.S."/>
        </authorList>
    </citation>
    <scope>NUCLEOTIDE SEQUENCE [LARGE SCALE GENOMIC DNA]</scope>
    <source>
        <strain evidence="1 2">4-11</strain>
    </source>
</reference>
<organism evidence="1 2">
    <name type="scientific">Sphaerochaeta halotolerans</name>
    <dbReference type="NCBI Taxonomy" id="2293840"/>
    <lineage>
        <taxon>Bacteria</taxon>
        <taxon>Pseudomonadati</taxon>
        <taxon>Spirochaetota</taxon>
        <taxon>Spirochaetia</taxon>
        <taxon>Spirochaetales</taxon>
        <taxon>Sphaerochaetaceae</taxon>
        <taxon>Sphaerochaeta</taxon>
    </lineage>
</organism>
<proteinExistence type="predicted"/>
<name>A0A372MG15_9SPIR</name>
<dbReference type="AlphaFoldDB" id="A0A372MG15"/>
<dbReference type="EMBL" id="QUWK01000007">
    <property type="protein sequence ID" value="RFU94715.1"/>
    <property type="molecule type" value="Genomic_DNA"/>
</dbReference>
<keyword evidence="2" id="KW-1185">Reference proteome</keyword>
<accession>A0A372MG15</accession>
<dbReference type="PANTHER" id="PTHR35868:SF3">
    <property type="entry name" value="DUF2804 DOMAIN-CONTAINING PROTEIN"/>
    <property type="match status" value="1"/>
</dbReference>